<keyword evidence="3" id="KW-1185">Reference proteome</keyword>
<organism evidence="2 3">
    <name type="scientific">Thermothielavioides terrestris (strain ATCC 38088 / NRRL 8126)</name>
    <name type="common">Thielavia terrestris</name>
    <dbReference type="NCBI Taxonomy" id="578455"/>
    <lineage>
        <taxon>Eukaryota</taxon>
        <taxon>Fungi</taxon>
        <taxon>Dikarya</taxon>
        <taxon>Ascomycota</taxon>
        <taxon>Pezizomycotina</taxon>
        <taxon>Sordariomycetes</taxon>
        <taxon>Sordariomycetidae</taxon>
        <taxon>Sordariales</taxon>
        <taxon>Chaetomiaceae</taxon>
        <taxon>Thermothielavioides</taxon>
        <taxon>Thermothielavioides terrestris</taxon>
    </lineage>
</organism>
<evidence type="ECO:0000313" key="3">
    <source>
        <dbReference type="Proteomes" id="UP000008181"/>
    </source>
</evidence>
<dbReference type="Proteomes" id="UP000008181">
    <property type="component" value="Chromosome 3"/>
</dbReference>
<evidence type="ECO:0000256" key="1">
    <source>
        <dbReference type="SAM" id="MobiDB-lite"/>
    </source>
</evidence>
<dbReference type="AlphaFoldDB" id="G2R8L4"/>
<proteinExistence type="predicted"/>
<reference evidence="2 3" key="1">
    <citation type="journal article" date="2011" name="Nat. Biotechnol.">
        <title>Comparative genomic analysis of the thermophilic biomass-degrading fungi Myceliophthora thermophila and Thielavia terrestris.</title>
        <authorList>
            <person name="Berka R.M."/>
            <person name="Grigoriev I.V."/>
            <person name="Otillar R."/>
            <person name="Salamov A."/>
            <person name="Grimwood J."/>
            <person name="Reid I."/>
            <person name="Ishmael N."/>
            <person name="John T."/>
            <person name="Darmond C."/>
            <person name="Moisan M.-C."/>
            <person name="Henrissat B."/>
            <person name="Coutinho P.M."/>
            <person name="Lombard V."/>
            <person name="Natvig D.O."/>
            <person name="Lindquist E."/>
            <person name="Schmutz J."/>
            <person name="Lucas S."/>
            <person name="Harris P."/>
            <person name="Powlowski J."/>
            <person name="Bellemare A."/>
            <person name="Taylor D."/>
            <person name="Butler G."/>
            <person name="de Vries R.P."/>
            <person name="Allijn I.E."/>
            <person name="van den Brink J."/>
            <person name="Ushinsky S."/>
            <person name="Storms R."/>
            <person name="Powell A.J."/>
            <person name="Paulsen I.T."/>
            <person name="Elbourne L.D.H."/>
            <person name="Baker S.E."/>
            <person name="Magnuson J."/>
            <person name="LaBoissiere S."/>
            <person name="Clutterbuck A.J."/>
            <person name="Martinez D."/>
            <person name="Wogulis M."/>
            <person name="de Leon A.L."/>
            <person name="Rey M.W."/>
            <person name="Tsang A."/>
        </authorList>
    </citation>
    <scope>NUCLEOTIDE SEQUENCE [LARGE SCALE GENOMIC DNA]</scope>
    <source>
        <strain evidence="3">ATCC 38088 / NRRL 8126</strain>
    </source>
</reference>
<dbReference type="HOGENOM" id="CLU_2238468_0_0_1"/>
<gene>
    <name evidence="2" type="ORF">THITE_2088916</name>
</gene>
<dbReference type="KEGG" id="ttt:THITE_2088916"/>
<accession>G2R8L4</accession>
<evidence type="ECO:0000313" key="2">
    <source>
        <dbReference type="EMBL" id="AEO67429.1"/>
    </source>
</evidence>
<dbReference type="RefSeq" id="XP_003653765.1">
    <property type="nucleotide sequence ID" value="XM_003653717.1"/>
</dbReference>
<sequence>MRTEIERSMILTTSHLVRAPAWRPGSPPSDALHDDWGTRAMTVAVLSLPPRELASGKLFRFLVLRQTHQHRQQQQQQQQQQEQEQQHWQHPVFLCGAVPGRPLLA</sequence>
<feature type="region of interest" description="Disordered" evidence="1">
    <location>
        <begin position="69"/>
        <end position="88"/>
    </location>
</feature>
<dbReference type="EMBL" id="CP003011">
    <property type="protein sequence ID" value="AEO67429.1"/>
    <property type="molecule type" value="Genomic_DNA"/>
</dbReference>
<name>G2R8L4_THETT</name>
<feature type="compositionally biased region" description="Low complexity" evidence="1">
    <location>
        <begin position="72"/>
        <end position="88"/>
    </location>
</feature>
<protein>
    <submittedName>
        <fullName evidence="2">Uncharacterized protein</fullName>
    </submittedName>
</protein>
<dbReference type="GeneID" id="11516340"/>